<evidence type="ECO:0000256" key="1">
    <source>
        <dbReference type="ARBA" id="ARBA00037999"/>
    </source>
</evidence>
<proteinExistence type="inferred from homology"/>
<keyword evidence="5" id="KW-0808">Transferase</keyword>
<dbReference type="EC" id="2.6.1.59" evidence="5"/>
<dbReference type="KEGG" id="pbap:Pla133_05520"/>
<gene>
    <name evidence="5" type="primary">rffA</name>
    <name evidence="5" type="ORF">Pla133_05520</name>
</gene>
<accession>A0A518BES8</accession>
<dbReference type="InterPro" id="IPR015424">
    <property type="entry name" value="PyrdxlP-dep_Trfase"/>
</dbReference>
<dbReference type="GO" id="GO:0019180">
    <property type="term" value="F:dTDP-4-amino-4,6-dideoxygalactose transaminase activity"/>
    <property type="evidence" value="ECO:0007669"/>
    <property type="project" value="UniProtKB-EC"/>
</dbReference>
<dbReference type="EMBL" id="CP036287">
    <property type="protein sequence ID" value="QDU65487.1"/>
    <property type="molecule type" value="Genomic_DNA"/>
</dbReference>
<protein>
    <submittedName>
        <fullName evidence="5">dTDP-4-amino-4,6-dideoxygalactose transaminase</fullName>
        <ecNumber evidence="5">2.6.1.59</ecNumber>
    </submittedName>
</protein>
<dbReference type="NCBIfam" id="NF008687">
    <property type="entry name" value="PRK11706.1"/>
    <property type="match status" value="1"/>
</dbReference>
<dbReference type="GO" id="GO:0000271">
    <property type="term" value="P:polysaccharide biosynthetic process"/>
    <property type="evidence" value="ECO:0007669"/>
    <property type="project" value="TreeGrafter"/>
</dbReference>
<feature type="modified residue" description="N6-(pyridoxal phosphate)lysine" evidence="3">
    <location>
        <position position="195"/>
    </location>
</feature>
<dbReference type="Pfam" id="PF01041">
    <property type="entry name" value="DegT_DnrJ_EryC1"/>
    <property type="match status" value="1"/>
</dbReference>
<sequence length="390" mass="42435">MLWLMTAPLDAKPGRIVLTRPSVGEAEEQAVLAALRASHLGGNDQIGRRVQHDLAQMCSVHRALLTPSATAAMEMSLLACDIGPGDEVLMPSFAFVSQANAILARGATPIFCDIELGTLNICSDEIERRLTARSRMIMPVHYAGISCDMDRLMALARDRGLRLVEDAAQGIGSTWRGRPLGTVGDIGCISFHVTKNLISGEGGAFLTDDPELARKAEIIQEKGTNRSAFLRGEVDKYTWVGPGGSYVLSDLLAALLEVQLSRLAELTEARRAIWETYHAGLAELEAEGLLTRPVVPEGAAHNGHIYWVLARTPELQDKVLTRLREVGVGATFHFQPLHNSPYAREKLGDLGELPNTRRAAESIVRLPLHAELSAADVERVVEETRAAFRA</sequence>
<name>A0A518BES8_9BACT</name>
<evidence type="ECO:0000256" key="2">
    <source>
        <dbReference type="PIRSR" id="PIRSR000390-1"/>
    </source>
</evidence>
<keyword evidence="3 4" id="KW-0663">Pyridoxal phosphate</keyword>
<dbReference type="Gene3D" id="3.90.1150.10">
    <property type="entry name" value="Aspartate Aminotransferase, domain 1"/>
    <property type="match status" value="1"/>
</dbReference>
<dbReference type="InterPro" id="IPR015422">
    <property type="entry name" value="PyrdxlP-dep_Trfase_small"/>
</dbReference>
<reference evidence="5 6" key="1">
    <citation type="submission" date="2019-02" db="EMBL/GenBank/DDBJ databases">
        <title>Deep-cultivation of Planctomycetes and their phenomic and genomic characterization uncovers novel biology.</title>
        <authorList>
            <person name="Wiegand S."/>
            <person name="Jogler M."/>
            <person name="Boedeker C."/>
            <person name="Pinto D."/>
            <person name="Vollmers J."/>
            <person name="Rivas-Marin E."/>
            <person name="Kohn T."/>
            <person name="Peeters S.H."/>
            <person name="Heuer A."/>
            <person name="Rast P."/>
            <person name="Oberbeckmann S."/>
            <person name="Bunk B."/>
            <person name="Jeske O."/>
            <person name="Meyerdierks A."/>
            <person name="Storesund J.E."/>
            <person name="Kallscheuer N."/>
            <person name="Luecker S."/>
            <person name="Lage O.M."/>
            <person name="Pohl T."/>
            <person name="Merkel B.J."/>
            <person name="Hornburger P."/>
            <person name="Mueller R.-W."/>
            <person name="Bruemmer F."/>
            <person name="Labrenz M."/>
            <person name="Spormann A.M."/>
            <person name="Op den Camp H."/>
            <person name="Overmann J."/>
            <person name="Amann R."/>
            <person name="Jetten M.S.M."/>
            <person name="Mascher T."/>
            <person name="Medema M.H."/>
            <person name="Devos D.P."/>
            <person name="Kaster A.-K."/>
            <person name="Ovreas L."/>
            <person name="Rohde M."/>
            <person name="Galperin M.Y."/>
            <person name="Jogler C."/>
        </authorList>
    </citation>
    <scope>NUCLEOTIDE SEQUENCE [LARGE SCALE GENOMIC DNA]</scope>
    <source>
        <strain evidence="5 6">Pla133</strain>
    </source>
</reference>
<dbReference type="PANTHER" id="PTHR30244">
    <property type="entry name" value="TRANSAMINASE"/>
    <property type="match status" value="1"/>
</dbReference>
<keyword evidence="5" id="KW-0032">Aminotransferase</keyword>
<dbReference type="AlphaFoldDB" id="A0A518BES8"/>
<dbReference type="SUPFAM" id="SSF53383">
    <property type="entry name" value="PLP-dependent transferases"/>
    <property type="match status" value="1"/>
</dbReference>
<evidence type="ECO:0000313" key="6">
    <source>
        <dbReference type="Proteomes" id="UP000316921"/>
    </source>
</evidence>
<dbReference type="CDD" id="cd00616">
    <property type="entry name" value="AHBA_syn"/>
    <property type="match status" value="1"/>
</dbReference>
<dbReference type="InterPro" id="IPR015421">
    <property type="entry name" value="PyrdxlP-dep_Trfase_major"/>
</dbReference>
<comment type="similarity">
    <text evidence="1 4">Belongs to the DegT/DnrJ/EryC1 family.</text>
</comment>
<evidence type="ECO:0000256" key="3">
    <source>
        <dbReference type="PIRSR" id="PIRSR000390-2"/>
    </source>
</evidence>
<dbReference type="PIRSF" id="PIRSF000390">
    <property type="entry name" value="PLP_StrS"/>
    <property type="match status" value="1"/>
</dbReference>
<evidence type="ECO:0000313" key="5">
    <source>
        <dbReference type="EMBL" id="QDU65487.1"/>
    </source>
</evidence>
<dbReference type="Proteomes" id="UP000316921">
    <property type="component" value="Chromosome"/>
</dbReference>
<dbReference type="GO" id="GO:0030170">
    <property type="term" value="F:pyridoxal phosphate binding"/>
    <property type="evidence" value="ECO:0007669"/>
    <property type="project" value="TreeGrafter"/>
</dbReference>
<dbReference type="PANTHER" id="PTHR30244:SF34">
    <property type="entry name" value="DTDP-4-AMINO-4,6-DIDEOXYGALACTOSE TRANSAMINASE"/>
    <property type="match status" value="1"/>
</dbReference>
<organism evidence="5 6">
    <name type="scientific">Engelhardtia mirabilis</name>
    <dbReference type="NCBI Taxonomy" id="2528011"/>
    <lineage>
        <taxon>Bacteria</taxon>
        <taxon>Pseudomonadati</taxon>
        <taxon>Planctomycetota</taxon>
        <taxon>Planctomycetia</taxon>
        <taxon>Planctomycetia incertae sedis</taxon>
        <taxon>Engelhardtia</taxon>
    </lineage>
</organism>
<evidence type="ECO:0000256" key="4">
    <source>
        <dbReference type="RuleBase" id="RU004508"/>
    </source>
</evidence>
<dbReference type="Gene3D" id="3.40.640.10">
    <property type="entry name" value="Type I PLP-dependent aspartate aminotransferase-like (Major domain)"/>
    <property type="match status" value="1"/>
</dbReference>
<feature type="active site" description="Proton acceptor" evidence="2">
    <location>
        <position position="195"/>
    </location>
</feature>
<dbReference type="InterPro" id="IPR000653">
    <property type="entry name" value="DegT/StrS_aminotransferase"/>
</dbReference>
<keyword evidence="6" id="KW-1185">Reference proteome</keyword>